<gene>
    <name evidence="2" type="ORF">OUZ56_003059</name>
</gene>
<sequence length="61" mass="6643">MYGERIVSTPPKSRHKVATLVFFCSDGEGDSSDNLDRDDSSDDGDLDDGVGNDHQLKRQGS</sequence>
<name>A0ABR0A7M3_9CRUS</name>
<keyword evidence="3" id="KW-1185">Reference proteome</keyword>
<protein>
    <submittedName>
        <fullName evidence="2">Uncharacterized protein</fullName>
    </submittedName>
</protein>
<dbReference type="EMBL" id="JAOYFB010000036">
    <property type="protein sequence ID" value="KAK4021132.1"/>
    <property type="molecule type" value="Genomic_DNA"/>
</dbReference>
<evidence type="ECO:0000313" key="3">
    <source>
        <dbReference type="Proteomes" id="UP001234178"/>
    </source>
</evidence>
<accession>A0ABR0A7M3</accession>
<evidence type="ECO:0000256" key="1">
    <source>
        <dbReference type="SAM" id="MobiDB-lite"/>
    </source>
</evidence>
<comment type="caution">
    <text evidence="2">The sequence shown here is derived from an EMBL/GenBank/DDBJ whole genome shotgun (WGS) entry which is preliminary data.</text>
</comment>
<feature type="compositionally biased region" description="Acidic residues" evidence="1">
    <location>
        <begin position="39"/>
        <end position="50"/>
    </location>
</feature>
<feature type="region of interest" description="Disordered" evidence="1">
    <location>
        <begin position="26"/>
        <end position="61"/>
    </location>
</feature>
<dbReference type="Proteomes" id="UP001234178">
    <property type="component" value="Unassembled WGS sequence"/>
</dbReference>
<organism evidence="2 3">
    <name type="scientific">Daphnia magna</name>
    <dbReference type="NCBI Taxonomy" id="35525"/>
    <lineage>
        <taxon>Eukaryota</taxon>
        <taxon>Metazoa</taxon>
        <taxon>Ecdysozoa</taxon>
        <taxon>Arthropoda</taxon>
        <taxon>Crustacea</taxon>
        <taxon>Branchiopoda</taxon>
        <taxon>Diplostraca</taxon>
        <taxon>Cladocera</taxon>
        <taxon>Anomopoda</taxon>
        <taxon>Daphniidae</taxon>
        <taxon>Daphnia</taxon>
    </lineage>
</organism>
<evidence type="ECO:0000313" key="2">
    <source>
        <dbReference type="EMBL" id="KAK4021132.1"/>
    </source>
</evidence>
<reference evidence="2 3" key="1">
    <citation type="journal article" date="2023" name="Nucleic Acids Res.">
        <title>The hologenome of Daphnia magna reveals possible DNA methylation and microbiome-mediated evolution of the host genome.</title>
        <authorList>
            <person name="Chaturvedi A."/>
            <person name="Li X."/>
            <person name="Dhandapani V."/>
            <person name="Marshall H."/>
            <person name="Kissane S."/>
            <person name="Cuenca-Cambronero M."/>
            <person name="Asole G."/>
            <person name="Calvet F."/>
            <person name="Ruiz-Romero M."/>
            <person name="Marangio P."/>
            <person name="Guigo R."/>
            <person name="Rago D."/>
            <person name="Mirbahai L."/>
            <person name="Eastwood N."/>
            <person name="Colbourne J.K."/>
            <person name="Zhou J."/>
            <person name="Mallon E."/>
            <person name="Orsini L."/>
        </authorList>
    </citation>
    <scope>NUCLEOTIDE SEQUENCE [LARGE SCALE GENOMIC DNA]</scope>
    <source>
        <strain evidence="2">LRV0_1</strain>
    </source>
</reference>
<proteinExistence type="predicted"/>